<dbReference type="EMBL" id="LFBV01000003">
    <property type="protein sequence ID" value="OKH94109.1"/>
    <property type="molecule type" value="Genomic_DNA"/>
</dbReference>
<keyword evidence="3" id="KW-1185">Reference proteome</keyword>
<proteinExistence type="predicted"/>
<dbReference type="Gene3D" id="1.25.40.10">
    <property type="entry name" value="Tetratricopeptide repeat domain"/>
    <property type="match status" value="1"/>
</dbReference>
<dbReference type="InterPro" id="IPR011990">
    <property type="entry name" value="TPR-like_helical_dom_sf"/>
</dbReference>
<sequence length="465" mass="50158">MARHQPNQRLGVLLNEADWNPADLARAVNGIGKAQGLTLRYDRTSVAHWLTGSRPRPPVPDLVASAFSRRTGRLVTVGETGLARPGRPADDPLLASGAGTDDVVDRLTVLSRTDADPAGRPRLTDSAYSLDPDASPDWRPGRPLPVRPRRTGARVTAAEVRTLQEMSQVFVDLMERYGGAHARSALAAYLTDDTSRLLVAPAQAALRKQLFSGAAQLTHVLARMTMDAGHPSLAQRYFTTALGLAHEADDRRLYAITLRAMSLQALRLGFHARARQLADTAVDTARSSDDPSARAFLLSQRALTHAYARHRRQAVDDLTAAEAQHDRATGPPGPFSMYPRPGLDYQRGLALLALGDAPQAARALTSSAAARGADRHRSGALTHARLAATLLPLGRLEESCVHWHVFLDHYPGLRAAPADHALKHLRTSLRGFRDRPDAAAVLHHARTVTRPKPAPSTDGNTGPAG</sequence>
<feature type="compositionally biased region" description="Basic and acidic residues" evidence="1">
    <location>
        <begin position="113"/>
        <end position="123"/>
    </location>
</feature>
<protein>
    <recommendedName>
        <fullName evidence="4">Transcriptional regulator</fullName>
    </recommendedName>
</protein>
<feature type="region of interest" description="Disordered" evidence="1">
    <location>
        <begin position="111"/>
        <end position="152"/>
    </location>
</feature>
<evidence type="ECO:0008006" key="4">
    <source>
        <dbReference type="Google" id="ProtNLM"/>
    </source>
</evidence>
<dbReference type="AlphaFoldDB" id="A0A1Q4V8M5"/>
<accession>A0A1Q4V8M5</accession>
<dbReference type="Proteomes" id="UP000186455">
    <property type="component" value="Unassembled WGS sequence"/>
</dbReference>
<dbReference type="RefSeq" id="WP_073788658.1">
    <property type="nucleotide sequence ID" value="NZ_JBITDR010000004.1"/>
</dbReference>
<reference evidence="2 3" key="1">
    <citation type="submission" date="2015-06" db="EMBL/GenBank/DDBJ databases">
        <title>Cloning and characterization of the uncialamcin biosynthetic gene cluster.</title>
        <authorList>
            <person name="Yan X."/>
            <person name="Huang T."/>
            <person name="Ge H."/>
            <person name="Shen B."/>
        </authorList>
    </citation>
    <scope>NUCLEOTIDE SEQUENCE [LARGE SCALE GENOMIC DNA]</scope>
    <source>
        <strain evidence="2 3">DCA2648</strain>
    </source>
</reference>
<evidence type="ECO:0000313" key="2">
    <source>
        <dbReference type="EMBL" id="OKH94109.1"/>
    </source>
</evidence>
<evidence type="ECO:0000313" key="3">
    <source>
        <dbReference type="Proteomes" id="UP000186455"/>
    </source>
</evidence>
<comment type="caution">
    <text evidence="2">The sequence shown here is derived from an EMBL/GenBank/DDBJ whole genome shotgun (WGS) entry which is preliminary data.</text>
</comment>
<evidence type="ECO:0000256" key="1">
    <source>
        <dbReference type="SAM" id="MobiDB-lite"/>
    </source>
</evidence>
<gene>
    <name evidence="2" type="ORF">AB852_15860</name>
</gene>
<dbReference type="SUPFAM" id="SSF48452">
    <property type="entry name" value="TPR-like"/>
    <property type="match status" value="1"/>
</dbReference>
<name>A0A1Q4V8M5_9ACTN</name>
<dbReference type="STRING" id="1048205.AB852_15860"/>
<organism evidence="2 3">
    <name type="scientific">Streptomyces uncialis</name>
    <dbReference type="NCBI Taxonomy" id="1048205"/>
    <lineage>
        <taxon>Bacteria</taxon>
        <taxon>Bacillati</taxon>
        <taxon>Actinomycetota</taxon>
        <taxon>Actinomycetes</taxon>
        <taxon>Kitasatosporales</taxon>
        <taxon>Streptomycetaceae</taxon>
        <taxon>Streptomyces</taxon>
    </lineage>
</organism>